<proteinExistence type="predicted"/>
<accession>A0A7Y0SP04</accession>
<name>A0A7Y0SP04_VIBPH</name>
<evidence type="ECO:0000313" key="1">
    <source>
        <dbReference type="EMBL" id="NMU87014.1"/>
    </source>
</evidence>
<sequence length="115" mass="12752">GEDYLSFCSTRTEDGGESRGVNMSIDYEVAPVDSSQPVVISYKKKVKDQAVEWSSNVELTRANKYLPNVYFDDEGKAFFKLRYAEAGKVKLKASVEGVDDSDGFGSFVSFPSKLK</sequence>
<feature type="non-terminal residue" evidence="1">
    <location>
        <position position="1"/>
    </location>
</feature>
<dbReference type="Proteomes" id="UP000518904">
    <property type="component" value="Unassembled WGS sequence"/>
</dbReference>
<comment type="caution">
    <text evidence="1">The sequence shown here is derived from an EMBL/GenBank/DDBJ whole genome shotgun (WGS) entry which is preliminary data.</text>
</comment>
<dbReference type="EMBL" id="JABCLB010002566">
    <property type="protein sequence ID" value="NMU87014.1"/>
    <property type="molecule type" value="Genomic_DNA"/>
</dbReference>
<feature type="non-terminal residue" evidence="1">
    <location>
        <position position="115"/>
    </location>
</feature>
<protein>
    <submittedName>
        <fullName evidence="1">Uncharacterized protein</fullName>
    </submittedName>
</protein>
<gene>
    <name evidence="1" type="ORF">HKB16_29635</name>
</gene>
<dbReference type="AlphaFoldDB" id="A0A7Y0SP04"/>
<evidence type="ECO:0000313" key="2">
    <source>
        <dbReference type="Proteomes" id="UP000518904"/>
    </source>
</evidence>
<organism evidence="1 2">
    <name type="scientific">Vibrio parahaemolyticus</name>
    <dbReference type="NCBI Taxonomy" id="670"/>
    <lineage>
        <taxon>Bacteria</taxon>
        <taxon>Pseudomonadati</taxon>
        <taxon>Pseudomonadota</taxon>
        <taxon>Gammaproteobacteria</taxon>
        <taxon>Vibrionales</taxon>
        <taxon>Vibrionaceae</taxon>
        <taxon>Vibrio</taxon>
    </lineage>
</organism>
<reference evidence="1 2" key="1">
    <citation type="submission" date="2020-04" db="EMBL/GenBank/DDBJ databases">
        <title>Whole-genome sequencing of Vibrio spp. from China reveals different genetic environments of blaCTX-M-14 among diverse lineages.</title>
        <authorList>
            <person name="Zheng Z."/>
            <person name="Ye L."/>
            <person name="Chen S."/>
        </authorList>
    </citation>
    <scope>NUCLEOTIDE SEQUENCE [LARGE SCALE GENOMIC DNA]</scope>
    <source>
        <strain evidence="1 2">Vb0551</strain>
    </source>
</reference>